<name>A0AAE0RFV9_9TELE</name>
<evidence type="ECO:0000313" key="4">
    <source>
        <dbReference type="EMBL" id="KAK3553326.1"/>
    </source>
</evidence>
<dbReference type="InterPro" id="IPR001304">
    <property type="entry name" value="C-type_lectin-like"/>
</dbReference>
<gene>
    <name evidence="4" type="ORF">QTP70_000326</name>
</gene>
<proteinExistence type="predicted"/>
<feature type="chain" id="PRO_5041997182" description="C-type lectin domain-containing protein" evidence="2">
    <location>
        <begin position="22"/>
        <end position="272"/>
    </location>
</feature>
<feature type="domain" description="C-type lectin" evidence="3">
    <location>
        <begin position="132"/>
        <end position="243"/>
    </location>
</feature>
<keyword evidence="2" id="KW-0732">Signal</keyword>
<dbReference type="Proteomes" id="UP001274896">
    <property type="component" value="Unassembled WGS sequence"/>
</dbReference>
<feature type="domain" description="C-type lectin" evidence="3">
    <location>
        <begin position="26"/>
        <end position="134"/>
    </location>
</feature>
<dbReference type="SMART" id="SM00034">
    <property type="entry name" value="CLECT"/>
    <property type="match status" value="2"/>
</dbReference>
<dbReference type="InterPro" id="IPR016187">
    <property type="entry name" value="CTDL_fold"/>
</dbReference>
<dbReference type="InterPro" id="IPR018378">
    <property type="entry name" value="C-type_lectin_CS"/>
</dbReference>
<evidence type="ECO:0000313" key="5">
    <source>
        <dbReference type="Proteomes" id="UP001274896"/>
    </source>
</evidence>
<keyword evidence="5" id="KW-1185">Reference proteome</keyword>
<feature type="signal peptide" evidence="2">
    <location>
        <begin position="1"/>
        <end position="21"/>
    </location>
</feature>
<dbReference type="PROSITE" id="PS50041">
    <property type="entry name" value="C_TYPE_LECTIN_2"/>
    <property type="match status" value="2"/>
</dbReference>
<dbReference type="InterPro" id="IPR016186">
    <property type="entry name" value="C-type_lectin-like/link_sf"/>
</dbReference>
<organism evidence="4 5">
    <name type="scientific">Hemibagrus guttatus</name>
    <dbReference type="NCBI Taxonomy" id="175788"/>
    <lineage>
        <taxon>Eukaryota</taxon>
        <taxon>Metazoa</taxon>
        <taxon>Chordata</taxon>
        <taxon>Craniata</taxon>
        <taxon>Vertebrata</taxon>
        <taxon>Euteleostomi</taxon>
        <taxon>Actinopterygii</taxon>
        <taxon>Neopterygii</taxon>
        <taxon>Teleostei</taxon>
        <taxon>Ostariophysi</taxon>
        <taxon>Siluriformes</taxon>
        <taxon>Bagridae</taxon>
        <taxon>Hemibagrus</taxon>
    </lineage>
</organism>
<accession>A0AAE0RFV9</accession>
<sequence length="272" mass="31690">MEPSRLISVASVLFLCLTAEALTREYFNSVHYMNWLQAQQYCARQYRGLAVVTSDEEYARLQDMAGNSGNSWIGMYRSETNASVWLWVDGKAHPYTHWASGQPNNVGTIQNCVYSMPDGWNDYYCQNGLLFYCYRSIMLVEEKKTWEQANDYCRKHYSTMAFPESGNQLQLAEQEAMQNQTERVWTGMRFLNRNWYLVNGKELGDSISIPPCPGSSNRCGARNVRTKVWENRDCGEELPFLCYCYAERSVRVPRTDHLDRKLFVQFHFQSRA</sequence>
<dbReference type="SUPFAM" id="SSF56436">
    <property type="entry name" value="C-type lectin-like"/>
    <property type="match status" value="2"/>
</dbReference>
<dbReference type="EMBL" id="JAUCMX010000002">
    <property type="protein sequence ID" value="KAK3553326.1"/>
    <property type="molecule type" value="Genomic_DNA"/>
</dbReference>
<comment type="caution">
    <text evidence="4">The sequence shown here is derived from an EMBL/GenBank/DDBJ whole genome shotgun (WGS) entry which is preliminary data.</text>
</comment>
<dbReference type="AlphaFoldDB" id="A0AAE0RFV9"/>
<keyword evidence="1" id="KW-1015">Disulfide bond</keyword>
<reference evidence="4" key="1">
    <citation type="submission" date="2023-06" db="EMBL/GenBank/DDBJ databases">
        <title>Male Hemibagrus guttatus genome.</title>
        <authorList>
            <person name="Bian C."/>
        </authorList>
    </citation>
    <scope>NUCLEOTIDE SEQUENCE</scope>
    <source>
        <strain evidence="4">Male_cb2023</strain>
        <tissue evidence="4">Muscle</tissue>
    </source>
</reference>
<dbReference type="PANTHER" id="PTHR45784:SF8">
    <property type="entry name" value="C-TYPE MANNOSE RECEPTOR 2-RELATED"/>
    <property type="match status" value="1"/>
</dbReference>
<dbReference type="PANTHER" id="PTHR45784">
    <property type="entry name" value="C-TYPE LECTIN DOMAIN FAMILY 20 MEMBER A-RELATED"/>
    <property type="match status" value="1"/>
</dbReference>
<evidence type="ECO:0000256" key="1">
    <source>
        <dbReference type="ARBA" id="ARBA00023157"/>
    </source>
</evidence>
<dbReference type="CDD" id="cd00037">
    <property type="entry name" value="CLECT"/>
    <property type="match status" value="2"/>
</dbReference>
<dbReference type="Gene3D" id="3.10.100.10">
    <property type="entry name" value="Mannose-Binding Protein A, subunit A"/>
    <property type="match status" value="2"/>
</dbReference>
<dbReference type="PROSITE" id="PS00615">
    <property type="entry name" value="C_TYPE_LECTIN_1"/>
    <property type="match status" value="1"/>
</dbReference>
<evidence type="ECO:0000256" key="2">
    <source>
        <dbReference type="SAM" id="SignalP"/>
    </source>
</evidence>
<dbReference type="Pfam" id="PF00059">
    <property type="entry name" value="Lectin_C"/>
    <property type="match status" value="2"/>
</dbReference>
<protein>
    <recommendedName>
        <fullName evidence="3">C-type lectin domain-containing protein</fullName>
    </recommendedName>
</protein>
<evidence type="ECO:0000259" key="3">
    <source>
        <dbReference type="PROSITE" id="PS50041"/>
    </source>
</evidence>